<dbReference type="SUPFAM" id="SSF63411">
    <property type="entry name" value="LuxS/MPP-like metallohydrolase"/>
    <property type="match status" value="2"/>
</dbReference>
<dbReference type="PANTHER" id="PTHR11851:SF49">
    <property type="entry name" value="MITOCHONDRIAL-PROCESSING PEPTIDASE SUBUNIT ALPHA"/>
    <property type="match status" value="1"/>
</dbReference>
<evidence type="ECO:0000313" key="5">
    <source>
        <dbReference type="Proteomes" id="UP000095488"/>
    </source>
</evidence>
<feature type="domain" description="Peptidase M16 N-terminal" evidence="2">
    <location>
        <begin position="21"/>
        <end position="156"/>
    </location>
</feature>
<organism evidence="4 5">
    <name type="scientific">Sarcina ventriculi</name>
    <name type="common">Clostridium ventriculi</name>
    <dbReference type="NCBI Taxonomy" id="1267"/>
    <lineage>
        <taxon>Bacteria</taxon>
        <taxon>Bacillati</taxon>
        <taxon>Bacillota</taxon>
        <taxon>Clostridia</taxon>
        <taxon>Eubacteriales</taxon>
        <taxon>Clostridiaceae</taxon>
        <taxon>Sarcina</taxon>
    </lineage>
</organism>
<dbReference type="InterPro" id="IPR011249">
    <property type="entry name" value="Metalloenz_LuxS/M16"/>
</dbReference>
<evidence type="ECO:0000256" key="1">
    <source>
        <dbReference type="ARBA" id="ARBA00007261"/>
    </source>
</evidence>
<accession>A0ABM9UR14</accession>
<gene>
    <name evidence="4" type="ORF">ERS852473_01654</name>
</gene>
<protein>
    <submittedName>
        <fullName evidence="4">Coenzyme PQQ biosynthesis protein PqqF</fullName>
    </submittedName>
</protein>
<feature type="domain" description="Peptidase M16 C-terminal" evidence="3">
    <location>
        <begin position="163"/>
        <end position="341"/>
    </location>
</feature>
<dbReference type="EMBL" id="CYZR01000005">
    <property type="protein sequence ID" value="CUO00946.1"/>
    <property type="molecule type" value="Genomic_DNA"/>
</dbReference>
<dbReference type="PANTHER" id="PTHR11851">
    <property type="entry name" value="METALLOPROTEASE"/>
    <property type="match status" value="1"/>
</dbReference>
<keyword evidence="5" id="KW-1185">Reference proteome</keyword>
<proteinExistence type="inferred from homology"/>
<dbReference type="Pfam" id="PF05193">
    <property type="entry name" value="Peptidase_M16_C"/>
    <property type="match status" value="1"/>
</dbReference>
<dbReference type="InterPro" id="IPR007863">
    <property type="entry name" value="Peptidase_M16_C"/>
</dbReference>
<sequence>MKKETLENKIRFLYKYREGSHTSFSIALEAGANNENEGEIGYAHALEHMIFKGTSTLNEDEINRKLDELFGMNNAMTNFPYVIYYGTLYNDDFNEGFSLYSQMLTNEKISHYGFCEELNVIKQESVEWKEDLEQLSEDLMLYNGFRDERISKIIIGNRDDIEKITVDNLKEFYDKFYKGENIVVSVVTSLEYDYVKSIIEKNLLSINSSLDINIKNDRFNGERTINSGIFKDVAKGNNGCKISYGFDISALNLREVTALKLFNLWFGEGVSSILYDNIRTKMGLAYEVYSSVKWEKGIEIFKIALSTDKDSYKKALNIVDNCIEKGKKLDEILNDYELKKLIKRFKLKMSLELEKSIVLANRMAIYEILYNDGNMVFNELNMIYNYTVEEIKEVVNKVLKNPVVEVLL</sequence>
<dbReference type="RefSeq" id="WP_055259394.1">
    <property type="nucleotide sequence ID" value="NZ_CABIXL010000005.1"/>
</dbReference>
<comment type="similarity">
    <text evidence="1">Belongs to the peptidase M16 family.</text>
</comment>
<reference evidence="4 5" key="1">
    <citation type="submission" date="2015-09" db="EMBL/GenBank/DDBJ databases">
        <authorList>
            <consortium name="Pathogen Informatics"/>
        </authorList>
    </citation>
    <scope>NUCLEOTIDE SEQUENCE [LARGE SCALE GENOMIC DNA]</scope>
    <source>
        <strain evidence="4 5">2789STDY5834858</strain>
    </source>
</reference>
<dbReference type="InterPro" id="IPR050361">
    <property type="entry name" value="MPP/UQCRC_Complex"/>
</dbReference>
<comment type="caution">
    <text evidence="4">The sequence shown here is derived from an EMBL/GenBank/DDBJ whole genome shotgun (WGS) entry which is preliminary data.</text>
</comment>
<evidence type="ECO:0000259" key="3">
    <source>
        <dbReference type="Pfam" id="PF05193"/>
    </source>
</evidence>
<name>A0ABM9UR14_SARVE</name>
<evidence type="ECO:0000259" key="2">
    <source>
        <dbReference type="Pfam" id="PF00675"/>
    </source>
</evidence>
<evidence type="ECO:0000313" key="4">
    <source>
        <dbReference type="EMBL" id="CUO00946.1"/>
    </source>
</evidence>
<dbReference type="Gene3D" id="3.30.830.10">
    <property type="entry name" value="Metalloenzyme, LuxS/M16 peptidase-like"/>
    <property type="match status" value="2"/>
</dbReference>
<dbReference type="InterPro" id="IPR011765">
    <property type="entry name" value="Pept_M16_N"/>
</dbReference>
<dbReference type="Proteomes" id="UP000095488">
    <property type="component" value="Unassembled WGS sequence"/>
</dbReference>
<dbReference type="Pfam" id="PF00675">
    <property type="entry name" value="Peptidase_M16"/>
    <property type="match status" value="1"/>
</dbReference>